<dbReference type="UniPathway" id="UPA00074">
    <property type="reaction ID" value="UER00128"/>
</dbReference>
<dbReference type="GeneID" id="8827866"/>
<comment type="subcellular location">
    <subcellularLocation>
        <location evidence="6">Cytoplasm</location>
    </subcellularLocation>
</comment>
<protein>
    <recommendedName>
        <fullName evidence="6">Phosphoribosylformylglycinamidine synthase subunit PurS</fullName>
        <shortName evidence="6">FGAM synthase</shortName>
        <ecNumber evidence="6">6.3.5.3</ecNumber>
    </recommendedName>
    <alternativeName>
        <fullName evidence="6">Formylglycinamide ribonucleotide amidotransferase subunit III</fullName>
        <shortName evidence="6">FGAR amidotransferase III</shortName>
        <shortName evidence="6">FGAR-AT III</shortName>
    </alternativeName>
    <alternativeName>
        <fullName evidence="6">Phosphoribosylformylglycinamidine synthase subunit III</fullName>
    </alternativeName>
</protein>
<dbReference type="EC" id="6.3.5.3" evidence="6"/>
<comment type="pathway">
    <text evidence="6">Purine metabolism; IMP biosynthesis via de novo pathway; 5-amino-1-(5-phospho-D-ribosyl)imidazole from N(2)-formyl-N(1)-(5-phospho-D-ribosyl)glycinamide: step 1/2.</text>
</comment>
<dbReference type="PANTHER" id="PTHR34696">
    <property type="entry name" value="PHOSPHORIBOSYLFORMYLGLYCINAMIDINE SYNTHASE SUBUNIT PURS"/>
    <property type="match status" value="1"/>
</dbReference>
<sequence length="81" mass="9413">MLKATIIVKLKEGVDDPEGKTIKHSLELLNFEGIKEVKVAKLYEIYLDLSLEDGKKEVEEMIKKLLVNPIIHDYEFRVEEI</sequence>
<dbReference type="KEGG" id="abi:Aboo_0913"/>
<organism evidence="7 8">
    <name type="scientific">Aciduliprofundum boonei (strain DSM 19572 / T469)</name>
    <dbReference type="NCBI Taxonomy" id="439481"/>
    <lineage>
        <taxon>Archaea</taxon>
        <taxon>Methanobacteriati</taxon>
        <taxon>Thermoplasmatota</taxon>
        <taxon>DHVE2 group</taxon>
        <taxon>Candidatus Aciduliprofundum</taxon>
    </lineage>
</organism>
<dbReference type="AlphaFoldDB" id="B5IGZ7"/>
<dbReference type="InterPro" id="IPR003850">
    <property type="entry name" value="PurS"/>
</dbReference>
<comment type="subunit">
    <text evidence="6">Part of the FGAM synthase complex composed of 1 PurL, 1 PurQ and 2 PurS subunits.</text>
</comment>
<keyword evidence="5 6" id="KW-0067">ATP-binding</keyword>
<proteinExistence type="inferred from homology"/>
<comment type="similarity">
    <text evidence="6">Belongs to the PurS family.</text>
</comment>
<dbReference type="Proteomes" id="UP000001400">
    <property type="component" value="Chromosome"/>
</dbReference>
<dbReference type="PANTHER" id="PTHR34696:SF1">
    <property type="entry name" value="PHOSPHORIBOSYLFORMYLGLYCINAMIDINE SYNTHASE SUBUNIT PURS"/>
    <property type="match status" value="1"/>
</dbReference>
<dbReference type="GO" id="GO:0004642">
    <property type="term" value="F:phosphoribosylformylglycinamidine synthase activity"/>
    <property type="evidence" value="ECO:0007669"/>
    <property type="project" value="UniProtKB-UniRule"/>
</dbReference>
<dbReference type="Pfam" id="PF02700">
    <property type="entry name" value="PurS"/>
    <property type="match status" value="1"/>
</dbReference>
<keyword evidence="2 6" id="KW-0436">Ligase</keyword>
<evidence type="ECO:0000256" key="6">
    <source>
        <dbReference type="HAMAP-Rule" id="MF_01926"/>
    </source>
</evidence>
<dbReference type="GO" id="GO:0006189">
    <property type="term" value="P:'de novo' IMP biosynthetic process"/>
    <property type="evidence" value="ECO:0007669"/>
    <property type="project" value="UniProtKB-UniRule"/>
</dbReference>
<dbReference type="eggNOG" id="arCOG04462">
    <property type="taxonomic scope" value="Archaea"/>
</dbReference>
<dbReference type="RefSeq" id="WP_008086373.1">
    <property type="nucleotide sequence ID" value="NC_013926.1"/>
</dbReference>
<dbReference type="HOGENOM" id="CLU_164833_3_0_2"/>
<dbReference type="GO" id="GO:0005524">
    <property type="term" value="F:ATP binding"/>
    <property type="evidence" value="ECO:0007669"/>
    <property type="project" value="UniProtKB-UniRule"/>
</dbReference>
<keyword evidence="3 6" id="KW-0547">Nucleotide-binding</keyword>
<dbReference type="GO" id="GO:0005737">
    <property type="term" value="C:cytoplasm"/>
    <property type="evidence" value="ECO:0007669"/>
    <property type="project" value="UniProtKB-SubCell"/>
</dbReference>
<accession>B5IGZ7</accession>
<dbReference type="STRING" id="439481.Aboo_0913"/>
<dbReference type="InterPro" id="IPR036604">
    <property type="entry name" value="PurS-like_sf"/>
</dbReference>
<keyword evidence="4 6" id="KW-0658">Purine biosynthesis</keyword>
<dbReference type="SUPFAM" id="SSF82697">
    <property type="entry name" value="PurS-like"/>
    <property type="match status" value="1"/>
</dbReference>
<evidence type="ECO:0000256" key="4">
    <source>
        <dbReference type="ARBA" id="ARBA00022755"/>
    </source>
</evidence>
<dbReference type="OrthoDB" id="56303at2157"/>
<evidence type="ECO:0000313" key="7">
    <source>
        <dbReference type="EMBL" id="ADD08722.1"/>
    </source>
</evidence>
<dbReference type="HAMAP" id="MF_01926">
    <property type="entry name" value="PurS"/>
    <property type="match status" value="1"/>
</dbReference>
<comment type="catalytic activity">
    <reaction evidence="6">
        <text>N(2)-formyl-N(1)-(5-phospho-beta-D-ribosyl)glycinamide + L-glutamine + ATP + H2O = 2-formamido-N(1)-(5-O-phospho-beta-D-ribosyl)acetamidine + L-glutamate + ADP + phosphate + H(+)</text>
        <dbReference type="Rhea" id="RHEA:17129"/>
        <dbReference type="ChEBI" id="CHEBI:15377"/>
        <dbReference type="ChEBI" id="CHEBI:15378"/>
        <dbReference type="ChEBI" id="CHEBI:29985"/>
        <dbReference type="ChEBI" id="CHEBI:30616"/>
        <dbReference type="ChEBI" id="CHEBI:43474"/>
        <dbReference type="ChEBI" id="CHEBI:58359"/>
        <dbReference type="ChEBI" id="CHEBI:147286"/>
        <dbReference type="ChEBI" id="CHEBI:147287"/>
        <dbReference type="ChEBI" id="CHEBI:456216"/>
        <dbReference type="EC" id="6.3.5.3"/>
    </reaction>
</comment>
<dbReference type="NCBIfam" id="TIGR00302">
    <property type="entry name" value="phosphoribosylformylglycinamidine synthase subunit PurS"/>
    <property type="match status" value="1"/>
</dbReference>
<keyword evidence="8" id="KW-1185">Reference proteome</keyword>
<reference evidence="7" key="1">
    <citation type="submission" date="2010-02" db="EMBL/GenBank/DDBJ databases">
        <title>Complete sequence of Aciduliprofundum boonei T469.</title>
        <authorList>
            <consortium name="US DOE Joint Genome Institute"/>
            <person name="Lucas S."/>
            <person name="Copeland A."/>
            <person name="Lapidus A."/>
            <person name="Cheng J.-F."/>
            <person name="Bruce D."/>
            <person name="Goodwin L."/>
            <person name="Pitluck S."/>
            <person name="Saunders E."/>
            <person name="Detter J.C."/>
            <person name="Han C."/>
            <person name="Tapia R."/>
            <person name="Land M."/>
            <person name="Hauser L."/>
            <person name="Kyrpides N."/>
            <person name="Mikhailova N."/>
            <person name="Flores G."/>
            <person name="Reysenbach A.-L."/>
            <person name="Woyke T."/>
        </authorList>
    </citation>
    <scope>NUCLEOTIDE SEQUENCE</scope>
    <source>
        <strain evidence="7">T469</strain>
    </source>
</reference>
<evidence type="ECO:0000313" key="8">
    <source>
        <dbReference type="Proteomes" id="UP000001400"/>
    </source>
</evidence>
<evidence type="ECO:0000256" key="1">
    <source>
        <dbReference type="ARBA" id="ARBA00022490"/>
    </source>
</evidence>
<dbReference type="Gene3D" id="3.30.1280.10">
    <property type="entry name" value="Phosphoribosylformylglycinamidine synthase subunit PurS"/>
    <property type="match status" value="1"/>
</dbReference>
<comment type="function">
    <text evidence="6">Part of the phosphoribosylformylglycinamidine synthase complex involved in the purines biosynthetic pathway. Catalyzes the ATP-dependent conversion of formylglycinamide ribonucleotide (FGAR) and glutamine to yield formylglycinamidine ribonucleotide (FGAM) and glutamate. The FGAM synthase complex is composed of three subunits. PurQ produces an ammonia molecule by converting glutamine to glutamate. PurL transfers the ammonia molecule to FGAR to form FGAM in an ATP-dependent manner. PurS interacts with PurQ and PurL and is thought to assist in the transfer of the ammonia molecule from PurQ to PurL.</text>
</comment>
<dbReference type="EMBL" id="CP001941">
    <property type="protein sequence ID" value="ADD08722.1"/>
    <property type="molecule type" value="Genomic_DNA"/>
</dbReference>
<evidence type="ECO:0000256" key="5">
    <source>
        <dbReference type="ARBA" id="ARBA00022840"/>
    </source>
</evidence>
<keyword evidence="1 6" id="KW-0963">Cytoplasm</keyword>
<dbReference type="NCBIfam" id="NF004630">
    <property type="entry name" value="PRK05974.1"/>
    <property type="match status" value="1"/>
</dbReference>
<evidence type="ECO:0000256" key="2">
    <source>
        <dbReference type="ARBA" id="ARBA00022598"/>
    </source>
</evidence>
<name>B5IGZ7_ACIB4</name>
<gene>
    <name evidence="6" type="primary">purS</name>
    <name evidence="7" type="ordered locus">Aboo_0913</name>
</gene>
<evidence type="ECO:0000256" key="3">
    <source>
        <dbReference type="ARBA" id="ARBA00022741"/>
    </source>
</evidence>